<feature type="domain" description="PAS" evidence="3">
    <location>
        <begin position="34"/>
        <end position="83"/>
    </location>
</feature>
<dbReference type="InterPro" id="IPR052016">
    <property type="entry name" value="Bact_Sigma-Reg"/>
</dbReference>
<comment type="caution">
    <text evidence="5">The sequence shown here is derived from an EMBL/GenBank/DDBJ whole genome shotgun (WGS) entry which is preliminary data.</text>
</comment>
<dbReference type="PROSITE" id="PS50112">
    <property type="entry name" value="PAS"/>
    <property type="match status" value="1"/>
</dbReference>
<dbReference type="Gene3D" id="3.30.450.40">
    <property type="match status" value="1"/>
</dbReference>
<evidence type="ECO:0000259" key="4">
    <source>
        <dbReference type="PROSITE" id="PS50113"/>
    </source>
</evidence>
<accession>A0ABU0GKT7</accession>
<dbReference type="InterPro" id="IPR003018">
    <property type="entry name" value="GAF"/>
</dbReference>
<dbReference type="RefSeq" id="WP_233421062.1">
    <property type="nucleotide sequence ID" value="NZ_JAUSVM010000001.1"/>
</dbReference>
<evidence type="ECO:0000259" key="3">
    <source>
        <dbReference type="PROSITE" id="PS50112"/>
    </source>
</evidence>
<keyword evidence="1" id="KW-0378">Hydrolase</keyword>
<dbReference type="InterPro" id="IPR036457">
    <property type="entry name" value="PPM-type-like_dom_sf"/>
</dbReference>
<dbReference type="InterPro" id="IPR001932">
    <property type="entry name" value="PPM-type_phosphatase-like_dom"/>
</dbReference>
<dbReference type="SUPFAM" id="SSF81606">
    <property type="entry name" value="PP2C-like"/>
    <property type="match status" value="1"/>
</dbReference>
<feature type="domain" description="PAC" evidence="4">
    <location>
        <begin position="108"/>
        <end position="162"/>
    </location>
</feature>
<dbReference type="SUPFAM" id="SSF55785">
    <property type="entry name" value="PYP-like sensor domain (PAS domain)"/>
    <property type="match status" value="1"/>
</dbReference>
<dbReference type="PROSITE" id="PS50113">
    <property type="entry name" value="PAC"/>
    <property type="match status" value="1"/>
</dbReference>
<dbReference type="Pfam" id="PF01590">
    <property type="entry name" value="GAF"/>
    <property type="match status" value="1"/>
</dbReference>
<proteinExistence type="predicted"/>
<dbReference type="SMART" id="SM00065">
    <property type="entry name" value="GAF"/>
    <property type="match status" value="1"/>
</dbReference>
<dbReference type="PANTHER" id="PTHR43156:SF2">
    <property type="entry name" value="STAGE II SPORULATION PROTEIN E"/>
    <property type="match status" value="1"/>
</dbReference>
<dbReference type="SMART" id="SM00091">
    <property type="entry name" value="PAS"/>
    <property type="match status" value="1"/>
</dbReference>
<feature type="region of interest" description="Disordered" evidence="2">
    <location>
        <begin position="1"/>
        <end position="27"/>
    </location>
</feature>
<evidence type="ECO:0000256" key="2">
    <source>
        <dbReference type="SAM" id="MobiDB-lite"/>
    </source>
</evidence>
<dbReference type="Pfam" id="PF07228">
    <property type="entry name" value="SpoIIE"/>
    <property type="match status" value="1"/>
</dbReference>
<dbReference type="SMART" id="SM00331">
    <property type="entry name" value="PP2C_SIG"/>
    <property type="match status" value="1"/>
</dbReference>
<dbReference type="InterPro" id="IPR029016">
    <property type="entry name" value="GAF-like_dom_sf"/>
</dbReference>
<dbReference type="Proteomes" id="UP001240250">
    <property type="component" value="Unassembled WGS sequence"/>
</dbReference>
<gene>
    <name evidence="5" type="ORF">JO380_001727</name>
</gene>
<dbReference type="PANTHER" id="PTHR43156">
    <property type="entry name" value="STAGE II SPORULATION PROTEIN E-RELATED"/>
    <property type="match status" value="1"/>
</dbReference>
<evidence type="ECO:0000313" key="5">
    <source>
        <dbReference type="EMBL" id="MDQ0425346.1"/>
    </source>
</evidence>
<dbReference type="SUPFAM" id="SSF55781">
    <property type="entry name" value="GAF domain-like"/>
    <property type="match status" value="1"/>
</dbReference>
<dbReference type="EMBL" id="JAUSVM010000001">
    <property type="protein sequence ID" value="MDQ0425346.1"/>
    <property type="molecule type" value="Genomic_DNA"/>
</dbReference>
<organism evidence="5 6">
    <name type="scientific">Cellulomonas iranensis</name>
    <dbReference type="NCBI Taxonomy" id="76862"/>
    <lineage>
        <taxon>Bacteria</taxon>
        <taxon>Bacillati</taxon>
        <taxon>Actinomycetota</taxon>
        <taxon>Actinomycetes</taxon>
        <taxon>Micrococcales</taxon>
        <taxon>Cellulomonadaceae</taxon>
        <taxon>Cellulomonas</taxon>
    </lineage>
</organism>
<evidence type="ECO:0000313" key="6">
    <source>
        <dbReference type="Proteomes" id="UP001240250"/>
    </source>
</evidence>
<sequence>MSVQTPGADATDDRTDGSTLDGAARPAAGGWPLDGALARLVLEAGPHAMTVSDPNLPDDPVVWCNTAFTELTGYAADEVVGRNCRFLQSADTDPAAVDRVRAALAAGEDLRETLLNARKDGSQFWNQLAVAHVRDAGGHVMYRVGVQVDVTAETVGDAARTLELTLMHRTADRLELLATVGDELSRHLDYDAAVAALADTVVPRMATWGFVAMVSEGGRFERVHVVATDPARRAAAHALGSQGTSWLLRSPRVAETLAADATHVPVTLPVDVASLPGRTTPDELRLLHELGLGSAMLVPVTGRGRVLGVLCLVHEDVDGFDREAVVTAAHLGRRAGVLLENVRLYLAERDAALTLQHSLLPVLGDVGGLDVAASYLPSGRRAEVGGDWFDAYVLPDGSTSLTVGDVVGHDLRAAASMGQLRTLLRTAVWRGDSPGAALRRLDGLVGALDLGDVATCVLLRWRRTRDGAHVTWSSAGHPPGLVRLPDGTVERLDGGRRTPVGLPSPQSRTAPEASRELPRGSVVVLYSDGLVERRDRGLREGIEALEAHLATLPPDADATTVRDALVADVVDGGQEDDVCVLVVRVD</sequence>
<dbReference type="InterPro" id="IPR000014">
    <property type="entry name" value="PAS"/>
</dbReference>
<feature type="region of interest" description="Disordered" evidence="2">
    <location>
        <begin position="494"/>
        <end position="516"/>
    </location>
</feature>
<dbReference type="Gene3D" id="3.30.450.20">
    <property type="entry name" value="PAS domain"/>
    <property type="match status" value="1"/>
</dbReference>
<name>A0ABU0GKT7_9CELL</name>
<dbReference type="NCBIfam" id="TIGR00229">
    <property type="entry name" value="sensory_box"/>
    <property type="match status" value="1"/>
</dbReference>
<evidence type="ECO:0000256" key="1">
    <source>
        <dbReference type="ARBA" id="ARBA00022801"/>
    </source>
</evidence>
<protein>
    <submittedName>
        <fullName evidence="5">PAS domain S-box-containing protein</fullName>
    </submittedName>
</protein>
<dbReference type="InterPro" id="IPR035965">
    <property type="entry name" value="PAS-like_dom_sf"/>
</dbReference>
<keyword evidence="6" id="KW-1185">Reference proteome</keyword>
<reference evidence="5 6" key="1">
    <citation type="submission" date="2023-07" db="EMBL/GenBank/DDBJ databases">
        <title>Sequencing the genomes of 1000 actinobacteria strains.</title>
        <authorList>
            <person name="Klenk H.-P."/>
        </authorList>
    </citation>
    <scope>NUCLEOTIDE SEQUENCE [LARGE SCALE GENOMIC DNA]</scope>
    <source>
        <strain evidence="5 6">DSM 14785</strain>
    </source>
</reference>
<dbReference type="Gene3D" id="3.60.40.10">
    <property type="entry name" value="PPM-type phosphatase domain"/>
    <property type="match status" value="1"/>
</dbReference>
<dbReference type="CDD" id="cd00130">
    <property type="entry name" value="PAS"/>
    <property type="match status" value="1"/>
</dbReference>
<dbReference type="InterPro" id="IPR000700">
    <property type="entry name" value="PAS-assoc_C"/>
</dbReference>
<dbReference type="Pfam" id="PF13426">
    <property type="entry name" value="PAS_9"/>
    <property type="match status" value="1"/>
</dbReference>